<sequence>MFRMTSDSGEQLRLVVWKNILLRRRRPVILSLEVLWPITIFGLLVALRLVLPANYQEACYYNARALPSAGGLSLIQGLICNIDNQCLNRTQYEDIPTYPG</sequence>
<keyword evidence="1" id="KW-0812">Transmembrane</keyword>
<dbReference type="InParanoid" id="A0A1V9X342"/>
<evidence type="ECO:0000313" key="2">
    <source>
        <dbReference type="EMBL" id="OQR67995.1"/>
    </source>
</evidence>
<feature type="transmembrane region" description="Helical" evidence="1">
    <location>
        <begin position="28"/>
        <end position="51"/>
    </location>
</feature>
<reference evidence="2 3" key="1">
    <citation type="journal article" date="2017" name="Gigascience">
        <title>Draft genome of the honey bee ectoparasitic mite, Tropilaelaps mercedesae, is shaped by the parasitic life history.</title>
        <authorList>
            <person name="Dong X."/>
            <person name="Armstrong S.D."/>
            <person name="Xia D."/>
            <person name="Makepeace B.L."/>
            <person name="Darby A.C."/>
            <person name="Kadowaki T."/>
        </authorList>
    </citation>
    <scope>NUCLEOTIDE SEQUENCE [LARGE SCALE GENOMIC DNA]</scope>
    <source>
        <strain evidence="2">Wuxi-XJTLU</strain>
    </source>
</reference>
<evidence type="ECO:0000256" key="1">
    <source>
        <dbReference type="SAM" id="Phobius"/>
    </source>
</evidence>
<dbReference type="OrthoDB" id="6898072at2759"/>
<keyword evidence="1" id="KW-1133">Transmembrane helix</keyword>
<feature type="non-terminal residue" evidence="2">
    <location>
        <position position="100"/>
    </location>
</feature>
<comment type="caution">
    <text evidence="2">The sequence shown here is derived from an EMBL/GenBank/DDBJ whole genome shotgun (WGS) entry which is preliminary data.</text>
</comment>
<dbReference type="STRING" id="418985.A0A1V9X342"/>
<dbReference type="Proteomes" id="UP000192247">
    <property type="component" value="Unassembled WGS sequence"/>
</dbReference>
<name>A0A1V9X342_9ACAR</name>
<organism evidence="2 3">
    <name type="scientific">Tropilaelaps mercedesae</name>
    <dbReference type="NCBI Taxonomy" id="418985"/>
    <lineage>
        <taxon>Eukaryota</taxon>
        <taxon>Metazoa</taxon>
        <taxon>Ecdysozoa</taxon>
        <taxon>Arthropoda</taxon>
        <taxon>Chelicerata</taxon>
        <taxon>Arachnida</taxon>
        <taxon>Acari</taxon>
        <taxon>Parasitiformes</taxon>
        <taxon>Mesostigmata</taxon>
        <taxon>Gamasina</taxon>
        <taxon>Dermanyssoidea</taxon>
        <taxon>Laelapidae</taxon>
        <taxon>Tropilaelaps</taxon>
    </lineage>
</organism>
<evidence type="ECO:0000313" key="3">
    <source>
        <dbReference type="Proteomes" id="UP000192247"/>
    </source>
</evidence>
<proteinExistence type="predicted"/>
<keyword evidence="3" id="KW-1185">Reference proteome</keyword>
<dbReference type="EMBL" id="MNPL01026418">
    <property type="protein sequence ID" value="OQR67995.1"/>
    <property type="molecule type" value="Genomic_DNA"/>
</dbReference>
<dbReference type="AlphaFoldDB" id="A0A1V9X342"/>
<protein>
    <submittedName>
        <fullName evidence="2">Uncharacterized protein</fullName>
    </submittedName>
</protein>
<accession>A0A1V9X342</accession>
<keyword evidence="1" id="KW-0472">Membrane</keyword>
<gene>
    <name evidence="2" type="ORF">BIW11_13187</name>
</gene>